<protein>
    <recommendedName>
        <fullName evidence="6">Core Histone H2A/H2B/H3 domain-containing protein</fullName>
    </recommendedName>
</protein>
<evidence type="ECO:0000256" key="4">
    <source>
        <dbReference type="ARBA" id="ARBA00023269"/>
    </source>
</evidence>
<dbReference type="SMART" id="SM00428">
    <property type="entry name" value="H3"/>
    <property type="match status" value="1"/>
</dbReference>
<reference evidence="8" key="2">
    <citation type="submission" date="2015-07" db="EMBL/GenBank/DDBJ databases">
        <title>Contrasting host-pathogen interactions and genome evolution in two generalist and specialist microsporidian pathogens of mosquitoes.</title>
        <authorList>
            <consortium name="The Broad Institute Genomics Platform"/>
            <consortium name="The Broad Institute Genome Sequencing Center for Infectious Disease"/>
            <person name="Cuomo C.A."/>
            <person name="Sanscrainte N.D."/>
            <person name="Goldberg J.M."/>
            <person name="Heiman D."/>
            <person name="Young S."/>
            <person name="Zeng Q."/>
            <person name="Becnel J.J."/>
            <person name="Birren B.W."/>
        </authorList>
    </citation>
    <scope>NUCLEOTIDE SEQUENCE [LARGE SCALE GENOMIC DNA]</scope>
    <source>
        <strain evidence="8">USNM 41457</strain>
    </source>
</reference>
<evidence type="ECO:0000259" key="6">
    <source>
        <dbReference type="Pfam" id="PF00125"/>
    </source>
</evidence>
<comment type="subcellular location">
    <subcellularLocation>
        <location evidence="1">Chromosome</location>
    </subcellularLocation>
</comment>
<dbReference type="InterPro" id="IPR009072">
    <property type="entry name" value="Histone-fold"/>
</dbReference>
<keyword evidence="4" id="KW-0544">Nucleosome core</keyword>
<dbReference type="PANTHER" id="PTHR45810">
    <property type="entry name" value="HISTONE H3.2"/>
    <property type="match status" value="1"/>
</dbReference>
<dbReference type="GO" id="GO:0000786">
    <property type="term" value="C:nucleosome"/>
    <property type="evidence" value="ECO:0007669"/>
    <property type="project" value="UniProtKB-KW"/>
</dbReference>
<keyword evidence="8" id="KW-1185">Reference proteome</keyword>
<evidence type="ECO:0000256" key="3">
    <source>
        <dbReference type="ARBA" id="ARBA00022454"/>
    </source>
</evidence>
<dbReference type="STRING" id="1003232.J9D5I0"/>
<dbReference type="VEuPathDB" id="MicrosporidiaDB:EDEG_02810"/>
<dbReference type="PANTHER" id="PTHR45810:SF1">
    <property type="entry name" value="HISTONE H3-LIKE CENTROMERIC PROTEIN A"/>
    <property type="match status" value="1"/>
</dbReference>
<accession>J9D5I0</accession>
<evidence type="ECO:0000256" key="1">
    <source>
        <dbReference type="ARBA" id="ARBA00004286"/>
    </source>
</evidence>
<dbReference type="GO" id="GO:0003677">
    <property type="term" value="F:DNA binding"/>
    <property type="evidence" value="ECO:0007669"/>
    <property type="project" value="InterPro"/>
</dbReference>
<proteinExistence type="inferred from homology"/>
<dbReference type="HOGENOM" id="CLU_078295_3_3_1"/>
<dbReference type="Gene3D" id="1.10.20.10">
    <property type="entry name" value="Histone, subunit A"/>
    <property type="match status" value="1"/>
</dbReference>
<dbReference type="InParanoid" id="J9D5I0"/>
<dbReference type="InterPro" id="IPR000164">
    <property type="entry name" value="Histone_H3/CENP-A"/>
</dbReference>
<dbReference type="InterPro" id="IPR007125">
    <property type="entry name" value="H2A/H2B/H3"/>
</dbReference>
<sequence length="163" mass="18158">MARTRGGVPKKQPKKTLINDKSSPQGTPKSTPKKSLPQKNTARKRSLVVKAPEIVASTKPVPKKKRGMSMACREIRFFQSTTGHLMRKIPFCRFVREVASSVTADHQSFRFTSTALMALQECAEALLVTLFEDSNLCAKHAKRVTLFSSDIDLVRKLSKNGQI</sequence>
<dbReference type="AlphaFoldDB" id="J9D5I0"/>
<gene>
    <name evidence="7" type="ORF">EDEG_02810</name>
</gene>
<dbReference type="OMA" id="SMACREI"/>
<feature type="compositionally biased region" description="Polar residues" evidence="5">
    <location>
        <begin position="19"/>
        <end position="30"/>
    </location>
</feature>
<reference evidence="7 8" key="1">
    <citation type="submission" date="2011-08" db="EMBL/GenBank/DDBJ databases">
        <authorList>
            <person name="Liu Z.J."/>
            <person name="Shi F.L."/>
            <person name="Lu J.Q."/>
            <person name="Li M."/>
            <person name="Wang Z.L."/>
        </authorList>
    </citation>
    <scope>NUCLEOTIDE SEQUENCE [LARGE SCALE GENOMIC DNA]</scope>
    <source>
        <strain evidence="7 8">USNM 41457</strain>
    </source>
</reference>
<evidence type="ECO:0000313" key="7">
    <source>
        <dbReference type="EMBL" id="EJW02794.1"/>
    </source>
</evidence>
<keyword evidence="4" id="KW-0238">DNA-binding</keyword>
<dbReference type="Pfam" id="PF00125">
    <property type="entry name" value="Histone"/>
    <property type="match status" value="1"/>
</dbReference>
<dbReference type="GO" id="GO:0046982">
    <property type="term" value="F:protein heterodimerization activity"/>
    <property type="evidence" value="ECO:0007669"/>
    <property type="project" value="InterPro"/>
</dbReference>
<evidence type="ECO:0000256" key="2">
    <source>
        <dbReference type="ARBA" id="ARBA00010343"/>
    </source>
</evidence>
<evidence type="ECO:0000256" key="5">
    <source>
        <dbReference type="SAM" id="MobiDB-lite"/>
    </source>
</evidence>
<comment type="caution">
    <text evidence="7">The sequence shown here is derived from an EMBL/GenBank/DDBJ whole genome shotgun (WGS) entry which is preliminary data.</text>
</comment>
<feature type="region of interest" description="Disordered" evidence="5">
    <location>
        <begin position="1"/>
        <end position="44"/>
    </location>
</feature>
<organism evidence="7 8">
    <name type="scientific">Edhazardia aedis (strain USNM 41457)</name>
    <name type="common">Microsporidian parasite</name>
    <dbReference type="NCBI Taxonomy" id="1003232"/>
    <lineage>
        <taxon>Eukaryota</taxon>
        <taxon>Fungi</taxon>
        <taxon>Fungi incertae sedis</taxon>
        <taxon>Microsporidia</taxon>
        <taxon>Edhazardia</taxon>
    </lineage>
</organism>
<name>J9D5I0_EDHAE</name>
<feature type="domain" description="Core Histone H2A/H2B/H3" evidence="6">
    <location>
        <begin position="70"/>
        <end position="157"/>
    </location>
</feature>
<evidence type="ECO:0000313" key="8">
    <source>
        <dbReference type="Proteomes" id="UP000003163"/>
    </source>
</evidence>
<dbReference type="GO" id="GO:0030527">
    <property type="term" value="F:structural constituent of chromatin"/>
    <property type="evidence" value="ECO:0007669"/>
    <property type="project" value="InterPro"/>
</dbReference>
<dbReference type="EMBL" id="AFBI03000056">
    <property type="protein sequence ID" value="EJW02794.1"/>
    <property type="molecule type" value="Genomic_DNA"/>
</dbReference>
<dbReference type="CDD" id="cd22911">
    <property type="entry name" value="HFD_H3"/>
    <property type="match status" value="1"/>
</dbReference>
<dbReference type="Proteomes" id="UP000003163">
    <property type="component" value="Unassembled WGS sequence"/>
</dbReference>
<dbReference type="SUPFAM" id="SSF47113">
    <property type="entry name" value="Histone-fold"/>
    <property type="match status" value="1"/>
</dbReference>
<keyword evidence="3" id="KW-0158">Chromosome</keyword>
<comment type="similarity">
    <text evidence="2">Belongs to the histone H3 family.</text>
</comment>
<dbReference type="OrthoDB" id="842664at2759"/>
<dbReference type="PRINTS" id="PR00622">
    <property type="entry name" value="HISTONEH3"/>
</dbReference>